<protein>
    <submittedName>
        <fullName evidence="2">Histone-lysine N-methyltransferase</fullName>
    </submittedName>
</protein>
<dbReference type="PANTHER" id="PTHR46060:SF2">
    <property type="entry name" value="HISTONE-LYSINE N-METHYLTRANSFERASE SETMAR"/>
    <property type="match status" value="1"/>
</dbReference>
<evidence type="ECO:0000259" key="1">
    <source>
        <dbReference type="Pfam" id="PF17906"/>
    </source>
</evidence>
<dbReference type="GO" id="GO:0035861">
    <property type="term" value="C:site of double-strand break"/>
    <property type="evidence" value="ECO:0007669"/>
    <property type="project" value="TreeGrafter"/>
</dbReference>
<dbReference type="PANTHER" id="PTHR46060">
    <property type="entry name" value="MARINER MOS1 TRANSPOSASE-LIKE PROTEIN"/>
    <property type="match status" value="1"/>
</dbReference>
<dbReference type="GO" id="GO:0032259">
    <property type="term" value="P:methylation"/>
    <property type="evidence" value="ECO:0007669"/>
    <property type="project" value="UniProtKB-KW"/>
</dbReference>
<gene>
    <name evidence="2" type="ORF">APICC_09053</name>
</gene>
<proteinExistence type="predicted"/>
<dbReference type="GO" id="GO:0000729">
    <property type="term" value="P:DNA double-strand break processing"/>
    <property type="evidence" value="ECO:0007669"/>
    <property type="project" value="TreeGrafter"/>
</dbReference>
<dbReference type="OrthoDB" id="10032414at2759"/>
<feature type="domain" description="Mos1 transposase HTH" evidence="1">
    <location>
        <begin position="5"/>
        <end position="54"/>
    </location>
</feature>
<dbReference type="EMBL" id="KZ288353">
    <property type="protein sequence ID" value="PBC27291.1"/>
    <property type="molecule type" value="Genomic_DNA"/>
</dbReference>
<dbReference type="Proteomes" id="UP000242457">
    <property type="component" value="Unassembled WGS sequence"/>
</dbReference>
<keyword evidence="2" id="KW-0808">Transferase</keyword>
<dbReference type="Pfam" id="PF17906">
    <property type="entry name" value="HTH_48"/>
    <property type="match status" value="1"/>
</dbReference>
<dbReference type="GO" id="GO:0003690">
    <property type="term" value="F:double-stranded DNA binding"/>
    <property type="evidence" value="ECO:0007669"/>
    <property type="project" value="TreeGrafter"/>
</dbReference>
<accession>A0A2A3E8B3</accession>
<dbReference type="GO" id="GO:0046975">
    <property type="term" value="F:histone H3K36 methyltransferase activity"/>
    <property type="evidence" value="ECO:0007669"/>
    <property type="project" value="TreeGrafter"/>
</dbReference>
<dbReference type="GO" id="GO:0044774">
    <property type="term" value="P:mitotic DNA integrity checkpoint signaling"/>
    <property type="evidence" value="ECO:0007669"/>
    <property type="project" value="TreeGrafter"/>
</dbReference>
<dbReference type="AlphaFoldDB" id="A0A2A3E8B3"/>
<dbReference type="InterPro" id="IPR041426">
    <property type="entry name" value="Mos1_HTH"/>
</dbReference>
<sequence length="120" mass="13739">MDNQKKHLRHVILYCFEKGDSANNTADEICIVYGSGAITITIIHNWFKRFRAGNFDSKDKANEYGSLSRLCSLKIRDIVCARLGFCIKMCIENTLDLRTIDLQLVTKPGFHSKKVLLSIW</sequence>
<keyword evidence="2" id="KW-0489">Methyltransferase</keyword>
<evidence type="ECO:0000313" key="2">
    <source>
        <dbReference type="EMBL" id="PBC27291.1"/>
    </source>
</evidence>
<evidence type="ECO:0000313" key="3">
    <source>
        <dbReference type="Proteomes" id="UP000242457"/>
    </source>
</evidence>
<keyword evidence="3" id="KW-1185">Reference proteome</keyword>
<name>A0A2A3E8B3_APICC</name>
<reference evidence="2 3" key="1">
    <citation type="submission" date="2014-07" db="EMBL/GenBank/DDBJ databases">
        <title>Genomic and transcriptomic analysis on Apis cerana provide comprehensive insights into honey bee biology.</title>
        <authorList>
            <person name="Diao Q."/>
            <person name="Sun L."/>
            <person name="Zheng H."/>
            <person name="Zheng H."/>
            <person name="Xu S."/>
            <person name="Wang S."/>
            <person name="Zeng Z."/>
            <person name="Hu F."/>
            <person name="Su S."/>
            <person name="Wu J."/>
        </authorList>
    </citation>
    <scope>NUCLEOTIDE SEQUENCE [LARGE SCALE GENOMIC DNA]</scope>
    <source>
        <tissue evidence="2">Pupae without intestine</tissue>
    </source>
</reference>
<dbReference type="GO" id="GO:0031297">
    <property type="term" value="P:replication fork processing"/>
    <property type="evidence" value="ECO:0007669"/>
    <property type="project" value="TreeGrafter"/>
</dbReference>
<dbReference type="GO" id="GO:0003697">
    <property type="term" value="F:single-stranded DNA binding"/>
    <property type="evidence" value="ECO:0007669"/>
    <property type="project" value="TreeGrafter"/>
</dbReference>
<dbReference type="STRING" id="94128.A0A2A3E8B3"/>
<dbReference type="GO" id="GO:0044547">
    <property type="term" value="F:DNA topoisomerase binding"/>
    <property type="evidence" value="ECO:0007669"/>
    <property type="project" value="TreeGrafter"/>
</dbReference>
<dbReference type="InterPro" id="IPR052709">
    <property type="entry name" value="Transposase-MT_Hybrid"/>
</dbReference>
<dbReference type="GO" id="GO:0042800">
    <property type="term" value="F:histone H3K4 methyltransferase activity"/>
    <property type="evidence" value="ECO:0007669"/>
    <property type="project" value="TreeGrafter"/>
</dbReference>
<dbReference type="GO" id="GO:0015074">
    <property type="term" value="P:DNA integration"/>
    <property type="evidence" value="ECO:0007669"/>
    <property type="project" value="TreeGrafter"/>
</dbReference>
<dbReference type="GO" id="GO:0000014">
    <property type="term" value="F:single-stranded DNA endodeoxyribonuclease activity"/>
    <property type="evidence" value="ECO:0007669"/>
    <property type="project" value="TreeGrafter"/>
</dbReference>
<dbReference type="GO" id="GO:0000793">
    <property type="term" value="C:condensed chromosome"/>
    <property type="evidence" value="ECO:0007669"/>
    <property type="project" value="TreeGrafter"/>
</dbReference>
<organism evidence="2 3">
    <name type="scientific">Apis cerana cerana</name>
    <name type="common">Oriental honeybee</name>
    <dbReference type="NCBI Taxonomy" id="94128"/>
    <lineage>
        <taxon>Eukaryota</taxon>
        <taxon>Metazoa</taxon>
        <taxon>Ecdysozoa</taxon>
        <taxon>Arthropoda</taxon>
        <taxon>Hexapoda</taxon>
        <taxon>Insecta</taxon>
        <taxon>Pterygota</taxon>
        <taxon>Neoptera</taxon>
        <taxon>Endopterygota</taxon>
        <taxon>Hymenoptera</taxon>
        <taxon>Apocrita</taxon>
        <taxon>Aculeata</taxon>
        <taxon>Apoidea</taxon>
        <taxon>Anthophila</taxon>
        <taxon>Apidae</taxon>
        <taxon>Apis</taxon>
    </lineage>
</organism>
<dbReference type="GO" id="GO:0006303">
    <property type="term" value="P:double-strand break repair via nonhomologous end joining"/>
    <property type="evidence" value="ECO:0007669"/>
    <property type="project" value="TreeGrafter"/>
</dbReference>
<dbReference type="GO" id="GO:0005634">
    <property type="term" value="C:nucleus"/>
    <property type="evidence" value="ECO:0007669"/>
    <property type="project" value="TreeGrafter"/>
</dbReference>
<dbReference type="Gene3D" id="1.10.10.1450">
    <property type="match status" value="1"/>
</dbReference>